<dbReference type="EMBL" id="AMQN01018683">
    <property type="status" value="NOT_ANNOTATED_CDS"/>
    <property type="molecule type" value="Genomic_DNA"/>
</dbReference>
<evidence type="ECO:0000313" key="2">
    <source>
        <dbReference type="EnsemblMetazoa" id="CapteP210067"/>
    </source>
</evidence>
<reference evidence="3" key="1">
    <citation type="submission" date="2012-12" db="EMBL/GenBank/DDBJ databases">
        <authorList>
            <person name="Hellsten U."/>
            <person name="Grimwood J."/>
            <person name="Chapman J.A."/>
            <person name="Shapiro H."/>
            <person name="Aerts A."/>
            <person name="Otillar R.P."/>
            <person name="Terry A.Y."/>
            <person name="Boore J.L."/>
            <person name="Simakov O."/>
            <person name="Marletaz F."/>
            <person name="Cho S.-J."/>
            <person name="Edsinger-Gonzales E."/>
            <person name="Havlak P."/>
            <person name="Kuo D.-H."/>
            <person name="Larsson T."/>
            <person name="Lv J."/>
            <person name="Arendt D."/>
            <person name="Savage R."/>
            <person name="Osoegawa K."/>
            <person name="de Jong P."/>
            <person name="Lindberg D.R."/>
            <person name="Seaver E.C."/>
            <person name="Weisblat D.A."/>
            <person name="Putnam N.H."/>
            <person name="Grigoriev I.V."/>
            <person name="Rokhsar D.S."/>
        </authorList>
    </citation>
    <scope>NUCLEOTIDE SEQUENCE</scope>
    <source>
        <strain evidence="3">I ESC-2004</strain>
    </source>
</reference>
<dbReference type="Proteomes" id="UP000014760">
    <property type="component" value="Unassembled WGS sequence"/>
</dbReference>
<organism evidence="1">
    <name type="scientific">Capitella teleta</name>
    <name type="common">Polychaete worm</name>
    <dbReference type="NCBI Taxonomy" id="283909"/>
    <lineage>
        <taxon>Eukaryota</taxon>
        <taxon>Metazoa</taxon>
        <taxon>Spiralia</taxon>
        <taxon>Lophotrochozoa</taxon>
        <taxon>Annelida</taxon>
        <taxon>Polychaeta</taxon>
        <taxon>Sedentaria</taxon>
        <taxon>Scolecida</taxon>
        <taxon>Capitellidae</taxon>
        <taxon>Capitella</taxon>
    </lineage>
</organism>
<dbReference type="EMBL" id="AMQN01018684">
    <property type="status" value="NOT_ANNOTATED_CDS"/>
    <property type="molecule type" value="Genomic_DNA"/>
</dbReference>
<dbReference type="AlphaFoldDB" id="R7VD11"/>
<protein>
    <submittedName>
        <fullName evidence="1 2">Uncharacterized protein</fullName>
    </submittedName>
</protein>
<dbReference type="EMBL" id="AMQN01018685">
    <property type="status" value="NOT_ANNOTATED_CDS"/>
    <property type="molecule type" value="Genomic_DNA"/>
</dbReference>
<dbReference type="HOGENOM" id="CLU_1697178_0_0_1"/>
<evidence type="ECO:0000313" key="3">
    <source>
        <dbReference type="Proteomes" id="UP000014760"/>
    </source>
</evidence>
<keyword evidence="3" id="KW-1185">Reference proteome</keyword>
<sequence length="155" mass="17307">MTLMYSLVKQNRCDGQMFVDGYAKINEILNILNYGTINYDILRINVLLCTMTLRGIEKRNWFNSIEGVYKRKDIPEGYAAYPAISIGGAGKQSGAFTGEECSLACVNEPTCVAFNYSYKDDGTGTIVGRCWFHELATKCGALRTAENRLKSETRS</sequence>
<dbReference type="EnsemblMetazoa" id="CapteT210067">
    <property type="protein sequence ID" value="CapteP210067"/>
    <property type="gene ID" value="CapteG210067"/>
</dbReference>
<reference evidence="1 3" key="2">
    <citation type="journal article" date="2013" name="Nature">
        <title>Insights into bilaterian evolution from three spiralian genomes.</title>
        <authorList>
            <person name="Simakov O."/>
            <person name="Marletaz F."/>
            <person name="Cho S.J."/>
            <person name="Edsinger-Gonzales E."/>
            <person name="Havlak P."/>
            <person name="Hellsten U."/>
            <person name="Kuo D.H."/>
            <person name="Larsson T."/>
            <person name="Lv J."/>
            <person name="Arendt D."/>
            <person name="Savage R."/>
            <person name="Osoegawa K."/>
            <person name="de Jong P."/>
            <person name="Grimwood J."/>
            <person name="Chapman J.A."/>
            <person name="Shapiro H."/>
            <person name="Aerts A."/>
            <person name="Otillar R.P."/>
            <person name="Terry A.Y."/>
            <person name="Boore J.L."/>
            <person name="Grigoriev I.V."/>
            <person name="Lindberg D.R."/>
            <person name="Seaver E.C."/>
            <person name="Weisblat D.A."/>
            <person name="Putnam N.H."/>
            <person name="Rokhsar D.S."/>
        </authorList>
    </citation>
    <scope>NUCLEOTIDE SEQUENCE</scope>
    <source>
        <strain evidence="1 3">I ESC-2004</strain>
    </source>
</reference>
<proteinExistence type="predicted"/>
<gene>
    <name evidence="1" type="ORF">CAPTEDRAFT_210067</name>
</gene>
<name>R7VD11_CAPTE</name>
<dbReference type="EMBL" id="KB294736">
    <property type="protein sequence ID" value="ELU14166.1"/>
    <property type="molecule type" value="Genomic_DNA"/>
</dbReference>
<accession>R7VD11</accession>
<evidence type="ECO:0000313" key="1">
    <source>
        <dbReference type="EMBL" id="ELU14166.1"/>
    </source>
</evidence>
<reference evidence="2" key="3">
    <citation type="submission" date="2015-06" db="UniProtKB">
        <authorList>
            <consortium name="EnsemblMetazoa"/>
        </authorList>
    </citation>
    <scope>IDENTIFICATION</scope>
</reference>